<dbReference type="EMBL" id="JBHSDS010000006">
    <property type="protein sequence ID" value="MFC4358352.1"/>
    <property type="molecule type" value="Genomic_DNA"/>
</dbReference>
<dbReference type="Gene3D" id="3.40.50.10470">
    <property type="entry name" value="Translation initiation factor eif-2b, domain 2"/>
    <property type="match status" value="1"/>
</dbReference>
<dbReference type="SUPFAM" id="SSF55811">
    <property type="entry name" value="Nudix"/>
    <property type="match status" value="1"/>
</dbReference>
<dbReference type="InterPro" id="IPR042529">
    <property type="entry name" value="IF_2B-like_C"/>
</dbReference>
<dbReference type="SUPFAM" id="SSF100950">
    <property type="entry name" value="NagB/RpiA/CoA transferase-like"/>
    <property type="match status" value="1"/>
</dbReference>
<evidence type="ECO:0000256" key="2">
    <source>
        <dbReference type="SAM" id="MobiDB-lite"/>
    </source>
</evidence>
<evidence type="ECO:0000313" key="4">
    <source>
        <dbReference type="EMBL" id="MFC4358352.1"/>
    </source>
</evidence>
<evidence type="ECO:0000259" key="3">
    <source>
        <dbReference type="PROSITE" id="PS51462"/>
    </source>
</evidence>
<comment type="similarity">
    <text evidence="1">Belongs to the eIF-2B alpha/beta/delta subunits family.</text>
</comment>
<dbReference type="Gene3D" id="3.90.79.10">
    <property type="entry name" value="Nucleoside Triphosphate Pyrophosphohydrolase"/>
    <property type="match status" value="1"/>
</dbReference>
<dbReference type="RefSeq" id="WP_267623953.1">
    <property type="nucleotide sequence ID" value="NZ_JAODIW010000008.1"/>
</dbReference>
<keyword evidence="4" id="KW-0396">Initiation factor</keyword>
<keyword evidence="4" id="KW-0648">Protein biosynthesis</keyword>
<dbReference type="InterPro" id="IPR037171">
    <property type="entry name" value="NagB/RpiA_transferase-like"/>
</dbReference>
<proteinExistence type="inferred from homology"/>
<comment type="caution">
    <text evidence="4">The sequence shown here is derived from an EMBL/GenBank/DDBJ whole genome shotgun (WGS) entry which is preliminary data.</text>
</comment>
<name>A0ABD5PBT2_9EURY</name>
<sequence>MTHVVTAFLRHRGEVLLVQRSDAIGTYQGKWGGVSGYVEGGSPGPIHDSGDSERSPPTLDSDDSGWPPSTLDSGDSEWSPPTLTDARRELAEEVGVHEATLVRAGDAVEVDDEQGQFTVHPFLFDLPADDRPDLDTNEEIASTEWVQPPGILARETVPALWAAYEAVAPTVDDVRTDETHGSAAVSLRALEVLRDRAAAATERGDDWEAVAEVARDLRDARPGMAALATRVNRVMAEADRTPEAVLDRAMRAVDDAVDADDAAADNAADLLRAEGVERVCTLSRSGTVLDALRSARPAVLVAESRTAREGVDVAEELAREGLDVTLTTDAAAGFACSADVGVDSSVAPEALLVGADTVLADGSVVNKVGTRALALAAAREGVPVYVAAARDKVAPEGAEDGGADGARDADAGADPGIVPGQEFGPDAAIYEGDADLDVWNPVFDRTPGDLVSGVVTEDGVLDGDDVAAVAADHAELARWNERVG</sequence>
<dbReference type="InterPro" id="IPR015797">
    <property type="entry name" value="NUDIX_hydrolase-like_dom_sf"/>
</dbReference>
<accession>A0ABD5PBT2</accession>
<dbReference type="PROSITE" id="PS51462">
    <property type="entry name" value="NUDIX"/>
    <property type="match status" value="1"/>
</dbReference>
<dbReference type="AlphaFoldDB" id="A0ABD5PBT2"/>
<protein>
    <submittedName>
        <fullName evidence="4">Translation initiation factor 2</fullName>
    </submittedName>
</protein>
<dbReference type="InterPro" id="IPR000086">
    <property type="entry name" value="NUDIX_hydrolase_dom"/>
</dbReference>
<dbReference type="PANTHER" id="PTHR43475:SF3">
    <property type="entry name" value="TRANSLATION INITIATION FACTOR EIF-2B SUBUNIT FAMILY PROTEIN (AFU_ORTHOLOGUE AFUA_2G14290)"/>
    <property type="match status" value="1"/>
</dbReference>
<dbReference type="InterPro" id="IPR000649">
    <property type="entry name" value="IF-2B-related"/>
</dbReference>
<feature type="domain" description="Nudix hydrolase" evidence="3">
    <location>
        <begin position="1"/>
        <end position="169"/>
    </location>
</feature>
<feature type="region of interest" description="Disordered" evidence="2">
    <location>
        <begin position="395"/>
        <end position="424"/>
    </location>
</feature>
<keyword evidence="5" id="KW-1185">Reference proteome</keyword>
<gene>
    <name evidence="4" type="ORF">ACFO0N_10380</name>
</gene>
<dbReference type="GO" id="GO:0003743">
    <property type="term" value="F:translation initiation factor activity"/>
    <property type="evidence" value="ECO:0007669"/>
    <property type="project" value="UniProtKB-KW"/>
</dbReference>
<evidence type="ECO:0000256" key="1">
    <source>
        <dbReference type="RuleBase" id="RU003814"/>
    </source>
</evidence>
<dbReference type="PANTHER" id="PTHR43475">
    <property type="entry name" value="METHYLTHIORIBOSE-1-PHOSPHATE ISOMERASE"/>
    <property type="match status" value="1"/>
</dbReference>
<evidence type="ECO:0000313" key="5">
    <source>
        <dbReference type="Proteomes" id="UP001595921"/>
    </source>
</evidence>
<dbReference type="Pfam" id="PF01008">
    <property type="entry name" value="IF-2B"/>
    <property type="match status" value="1"/>
</dbReference>
<dbReference type="Proteomes" id="UP001595921">
    <property type="component" value="Unassembled WGS sequence"/>
</dbReference>
<feature type="region of interest" description="Disordered" evidence="2">
    <location>
        <begin position="36"/>
        <end position="82"/>
    </location>
</feature>
<organism evidence="4 5">
    <name type="scientific">Halobium salinum</name>
    <dbReference type="NCBI Taxonomy" id="1364940"/>
    <lineage>
        <taxon>Archaea</taxon>
        <taxon>Methanobacteriati</taxon>
        <taxon>Methanobacteriota</taxon>
        <taxon>Stenosarchaea group</taxon>
        <taxon>Halobacteria</taxon>
        <taxon>Halobacteriales</taxon>
        <taxon>Haloferacaceae</taxon>
        <taxon>Halobium</taxon>
    </lineage>
</organism>
<reference evidence="4 5" key="1">
    <citation type="journal article" date="2019" name="Int. J. Syst. Evol. Microbiol.">
        <title>The Global Catalogue of Microorganisms (GCM) 10K type strain sequencing project: providing services to taxonomists for standard genome sequencing and annotation.</title>
        <authorList>
            <consortium name="The Broad Institute Genomics Platform"/>
            <consortium name="The Broad Institute Genome Sequencing Center for Infectious Disease"/>
            <person name="Wu L."/>
            <person name="Ma J."/>
        </authorList>
    </citation>
    <scope>NUCLEOTIDE SEQUENCE [LARGE SCALE GENOMIC DNA]</scope>
    <source>
        <strain evidence="4 5">CGMCC 1.12553</strain>
    </source>
</reference>